<keyword evidence="3" id="KW-1185">Reference proteome</keyword>
<gene>
    <name evidence="2" type="ORF">OE749_01660</name>
</gene>
<name>A0ABT3A427_9ALTE</name>
<keyword evidence="1" id="KW-0732">Signal</keyword>
<comment type="caution">
    <text evidence="2">The sequence shown here is derived from an EMBL/GenBank/DDBJ whole genome shotgun (WGS) entry which is preliminary data.</text>
</comment>
<dbReference type="EMBL" id="JAOWKX010000001">
    <property type="protein sequence ID" value="MCV2883403.1"/>
    <property type="molecule type" value="Genomic_DNA"/>
</dbReference>
<evidence type="ECO:0000313" key="3">
    <source>
        <dbReference type="Proteomes" id="UP001652504"/>
    </source>
</evidence>
<sequence length="687" mass="78019">MKMVYFLLACLTSSISVSTFASASSLSQNDAGQWVSPVLSYIIDAHSPHITKPTDITVNQQNDQTVIQWGQTENHWYKVEKAVNGGAYQRLTDSTDASFIVPESHNERSKYRIAACLKDSENCSDWVALTQTFGPLPIPESHTLEVTQTNATLTLTSNHQDFHPVQYKVEFQRNQTDWQTFIVTAEKEIVFSPELTGEYKLRAFLCVAESELTCSTEAIETNSFQQVVRPPAPVLGLNHGQYNAIRVFWEPTRNATNYRIDVYSVHSRLKLESSLYTSETEYTFNDALPRGNLLYFMVYACTDTPNFCSAASNQQTTTPLPWGAPLIPRVGLNHRQHNHIHIQWQAVPNARYYRYRVSDNGTVVYEHFTYKLEHTFPGTLPVGNLLDFQVQSCSDEHDCSAFSKPVSTFILRYHDSPPPRPLTIETDLRRMVQGQAQSFSWTMPDYYEAPVTFSFYETDDKGNRKLIKSGIQNTEIEYNIINYGAVTFSVEACHAEWGCGEAKPLTRGVDKAPVFEFNFSRLVAYVNEEITLRYSVPERYTCFTDSLVHAFSGAGEKQVIFKEPIESEMLWRCRDNHLREIDVIKSFRVLQRPLELPPGSITLAFSKATVTLYQPVELQWDIIDGVSCKSAQVEGVLTGKGKRQVTFEQRIEQTVAFTCEDAQKRGLKIQVPLSVSKLKAPILRRGN</sequence>
<evidence type="ECO:0000256" key="1">
    <source>
        <dbReference type="SAM" id="SignalP"/>
    </source>
</evidence>
<feature type="signal peptide" evidence="1">
    <location>
        <begin position="1"/>
        <end position="23"/>
    </location>
</feature>
<reference evidence="2 3" key="1">
    <citation type="submission" date="2022-10" db="EMBL/GenBank/DDBJ databases">
        <title>Aestuariibacter sp. AA17 isolated from Montipora capitata coral fragment.</title>
        <authorList>
            <person name="Emsley S.A."/>
            <person name="Pfannmuller K.M."/>
            <person name="Loughran R.M."/>
            <person name="Shlafstein M."/>
            <person name="Papke E."/>
            <person name="Saw J.H."/>
            <person name="Ushijima B."/>
            <person name="Videau P."/>
        </authorList>
    </citation>
    <scope>NUCLEOTIDE SEQUENCE [LARGE SCALE GENOMIC DNA]</scope>
    <source>
        <strain evidence="2 3">AA17</strain>
    </source>
</reference>
<proteinExistence type="predicted"/>
<evidence type="ECO:0008006" key="4">
    <source>
        <dbReference type="Google" id="ProtNLM"/>
    </source>
</evidence>
<feature type="chain" id="PRO_5046979605" description="Fibronectin type-III domain-containing protein" evidence="1">
    <location>
        <begin position="24"/>
        <end position="687"/>
    </location>
</feature>
<dbReference type="RefSeq" id="WP_263710603.1">
    <property type="nucleotide sequence ID" value="NZ_JAOWKX010000001.1"/>
</dbReference>
<accession>A0ABT3A427</accession>
<protein>
    <recommendedName>
        <fullName evidence="4">Fibronectin type-III domain-containing protein</fullName>
    </recommendedName>
</protein>
<dbReference type="Proteomes" id="UP001652504">
    <property type="component" value="Unassembled WGS sequence"/>
</dbReference>
<organism evidence="2 3">
    <name type="scientific">Fluctibacter corallii</name>
    <dbReference type="NCBI Taxonomy" id="2984329"/>
    <lineage>
        <taxon>Bacteria</taxon>
        <taxon>Pseudomonadati</taxon>
        <taxon>Pseudomonadota</taxon>
        <taxon>Gammaproteobacteria</taxon>
        <taxon>Alteromonadales</taxon>
        <taxon>Alteromonadaceae</taxon>
        <taxon>Fluctibacter</taxon>
    </lineage>
</organism>
<evidence type="ECO:0000313" key="2">
    <source>
        <dbReference type="EMBL" id="MCV2883403.1"/>
    </source>
</evidence>